<evidence type="ECO:0000256" key="11">
    <source>
        <dbReference type="ARBA" id="ARBA00023054"/>
    </source>
</evidence>
<feature type="compositionally biased region" description="Low complexity" evidence="21">
    <location>
        <begin position="326"/>
        <end position="338"/>
    </location>
</feature>
<evidence type="ECO:0000259" key="22">
    <source>
        <dbReference type="Pfam" id="PF13297"/>
    </source>
</evidence>
<feature type="region of interest" description="Disordered" evidence="21">
    <location>
        <begin position="183"/>
        <end position="208"/>
    </location>
</feature>
<dbReference type="Proteomes" id="UP001314169">
    <property type="component" value="Chromosome 20"/>
</dbReference>
<evidence type="ECO:0000256" key="18">
    <source>
        <dbReference type="ARBA" id="ARBA00045767"/>
    </source>
</evidence>
<dbReference type="InterPro" id="IPR053821">
    <property type="entry name" value="Sde2_Ubi"/>
</dbReference>
<keyword evidence="4" id="KW-0963">Cytoplasm</keyword>
<evidence type="ECO:0000256" key="6">
    <source>
        <dbReference type="ARBA" id="ARBA00022618"/>
    </source>
</evidence>
<sequence>MAEAAAVVWIRGPGVGCRAVRDVPAVCSVQDLIHRHCQDEGVPAECFFVKCDGLLADSRDTVRHGAVYSLEPRLHGGKGGFGSMLRALGAQIEKTTNREACRDLSGRRLRDVNHEKAMAEWVKQQAEREAEKEQRRLERLQRKLAEPRHCFTNPDYQQQCHEMAERLEDSVLKGMQASASKLVSAEMGETRKRPSKPEADGGSSAPKRKCFWLGVEGLETAEGSGSDSSSSDDDSDEAPGTSGTSSPAPNKDSAGVESVGECSRSPGVLSTDCHSPEALPSPGAGSGDSLSDNPCAQRGDTAARERGERNGTADTETAQEKEEAQGRGPAEAAAAGPGPKRETETEVTDGVPAARAAPAEDGEGIPSTRPGDSQAGSSALGQASVDLLAFSSVAEMESLGLEQLKRELMGRGLKCGGTLRERAARLFSVRGLAPELIDPALLARPPKGRKK</sequence>
<dbReference type="InterPro" id="IPR053822">
    <property type="entry name" value="SDE2-like_dom"/>
</dbReference>
<keyword evidence="6" id="KW-0132">Cell division</keyword>
<keyword evidence="7" id="KW-0507">mRNA processing</keyword>
<comment type="similarity">
    <text evidence="3">Belongs to the SDE2 family.</text>
</comment>
<evidence type="ECO:0000256" key="2">
    <source>
        <dbReference type="ARBA" id="ARBA00004496"/>
    </source>
</evidence>
<gene>
    <name evidence="25" type="ORF">MPIPNATIZW_LOCUS10545</name>
</gene>
<feature type="coiled-coil region" evidence="20">
    <location>
        <begin position="109"/>
        <end position="143"/>
    </location>
</feature>
<evidence type="ECO:0000256" key="13">
    <source>
        <dbReference type="ARBA" id="ARBA00023187"/>
    </source>
</evidence>
<name>A0ABN9ZYQ7_PIPNA</name>
<evidence type="ECO:0000313" key="26">
    <source>
        <dbReference type="Proteomes" id="UP001314169"/>
    </source>
</evidence>
<keyword evidence="14" id="KW-0539">Nucleus</keyword>
<keyword evidence="15" id="KW-0131">Cell cycle</keyword>
<dbReference type="PANTHER" id="PTHR12786">
    <property type="entry name" value="SPLICING FACTOR SF3A-RELATED"/>
    <property type="match status" value="1"/>
</dbReference>
<evidence type="ECO:0000256" key="21">
    <source>
        <dbReference type="SAM" id="MobiDB-lite"/>
    </source>
</evidence>
<feature type="compositionally biased region" description="Basic and acidic residues" evidence="21">
    <location>
        <begin position="301"/>
        <end position="311"/>
    </location>
</feature>
<comment type="function">
    <text evidence="18">Inhibits translesion DNA synthesis by preventing monoubiquitination of PCNA, this is necessary to counteract damage due to ultraviolet light-induced replication stress. SDE2 is cleaved following PCNA binding, and its complete degradation is necessary to allow S-phase progression following DNA damage.</text>
</comment>
<evidence type="ECO:0000256" key="20">
    <source>
        <dbReference type="SAM" id="Coils"/>
    </source>
</evidence>
<comment type="function">
    <text evidence="19">Plays a role in pre-mRNA splicing by facilitating excision of relatively short introns featuring weak 3'-splice sites (ss) and high GC content. May recruit CACTIN to the spliceosome.</text>
</comment>
<feature type="domain" description="SDE2-like" evidence="24">
    <location>
        <begin position="76"/>
        <end position="171"/>
    </location>
</feature>
<keyword evidence="13" id="KW-0508">mRNA splicing</keyword>
<evidence type="ECO:0000256" key="16">
    <source>
        <dbReference type="ARBA" id="ARBA00034556"/>
    </source>
</evidence>
<evidence type="ECO:0000256" key="10">
    <source>
        <dbReference type="ARBA" id="ARBA00022884"/>
    </source>
</evidence>
<dbReference type="InterPro" id="IPR025086">
    <property type="entry name" value="SDE2/SF3A3_SAP"/>
</dbReference>
<keyword evidence="8" id="KW-0235">DNA replication</keyword>
<keyword evidence="12" id="KW-0238">DNA-binding</keyword>
<evidence type="ECO:0000259" key="24">
    <source>
        <dbReference type="Pfam" id="PF22782"/>
    </source>
</evidence>
<evidence type="ECO:0000256" key="5">
    <source>
        <dbReference type="ARBA" id="ARBA00022517"/>
    </source>
</evidence>
<evidence type="ECO:0000256" key="15">
    <source>
        <dbReference type="ARBA" id="ARBA00023306"/>
    </source>
</evidence>
<feature type="domain" description="SDE2/SF3A3 SAP" evidence="22">
    <location>
        <begin position="372"/>
        <end position="443"/>
    </location>
</feature>
<evidence type="ECO:0000256" key="1">
    <source>
        <dbReference type="ARBA" id="ARBA00004123"/>
    </source>
</evidence>
<reference evidence="25" key="1">
    <citation type="submission" date="2023-12" db="EMBL/GenBank/DDBJ databases">
        <authorList>
            <person name="Brown T."/>
        </authorList>
    </citation>
    <scope>NUCLEOTIDE SEQUENCE</scope>
</reference>
<protein>
    <recommendedName>
        <fullName evidence="16">Replication stress response regulator SDE2</fullName>
    </recommendedName>
</protein>
<evidence type="ECO:0000259" key="23">
    <source>
        <dbReference type="Pfam" id="PF22781"/>
    </source>
</evidence>
<comment type="function">
    <text evidence="17">Plays a role in ribosome biogenesis by enabling SNORD3- and SNORD118-dependent cleavage of the 47S rRNA precursor. Binds ncRNA (non-coding RNA) including the snoRNAs SNORD3 and SNORD118.</text>
</comment>
<keyword evidence="5" id="KW-0690">Ribosome biogenesis</keyword>
<evidence type="ECO:0000256" key="4">
    <source>
        <dbReference type="ARBA" id="ARBA00022490"/>
    </source>
</evidence>
<dbReference type="InterPro" id="IPR051421">
    <property type="entry name" value="RNA_Proc_DNA_Dmg_Regulator"/>
</dbReference>
<dbReference type="EMBL" id="OY882877">
    <property type="protein sequence ID" value="CAK6442239.1"/>
    <property type="molecule type" value="Genomic_DNA"/>
</dbReference>
<evidence type="ECO:0000256" key="3">
    <source>
        <dbReference type="ARBA" id="ARBA00008726"/>
    </source>
</evidence>
<evidence type="ECO:0000256" key="17">
    <source>
        <dbReference type="ARBA" id="ARBA00045469"/>
    </source>
</evidence>
<keyword evidence="9" id="KW-0498">Mitosis</keyword>
<keyword evidence="10" id="KW-0694">RNA-binding</keyword>
<dbReference type="Pfam" id="PF22782">
    <property type="entry name" value="SDE2"/>
    <property type="match status" value="1"/>
</dbReference>
<evidence type="ECO:0000313" key="25">
    <source>
        <dbReference type="EMBL" id="CAK6442239.1"/>
    </source>
</evidence>
<accession>A0ABN9ZYQ7</accession>
<feature type="domain" description="Splicing regulator SDE2 ubiquitin" evidence="23">
    <location>
        <begin position="1"/>
        <end position="74"/>
    </location>
</feature>
<dbReference type="Pfam" id="PF13297">
    <property type="entry name" value="SDE2_2C"/>
    <property type="match status" value="1"/>
</dbReference>
<organism evidence="25 26">
    <name type="scientific">Pipistrellus nathusii</name>
    <name type="common">Nathusius' pipistrelle</name>
    <dbReference type="NCBI Taxonomy" id="59473"/>
    <lineage>
        <taxon>Eukaryota</taxon>
        <taxon>Metazoa</taxon>
        <taxon>Chordata</taxon>
        <taxon>Craniata</taxon>
        <taxon>Vertebrata</taxon>
        <taxon>Euteleostomi</taxon>
        <taxon>Mammalia</taxon>
        <taxon>Eutheria</taxon>
        <taxon>Laurasiatheria</taxon>
        <taxon>Chiroptera</taxon>
        <taxon>Yangochiroptera</taxon>
        <taxon>Vespertilionidae</taxon>
        <taxon>Pipistrellus</taxon>
    </lineage>
</organism>
<feature type="region of interest" description="Disordered" evidence="21">
    <location>
        <begin position="220"/>
        <end position="379"/>
    </location>
</feature>
<evidence type="ECO:0000256" key="14">
    <source>
        <dbReference type="ARBA" id="ARBA00023242"/>
    </source>
</evidence>
<dbReference type="PANTHER" id="PTHR12786:SF1">
    <property type="entry name" value="SPLICING REGULATOR SDE2"/>
    <property type="match status" value="1"/>
</dbReference>
<keyword evidence="26" id="KW-1185">Reference proteome</keyword>
<evidence type="ECO:0000256" key="8">
    <source>
        <dbReference type="ARBA" id="ARBA00022705"/>
    </source>
</evidence>
<proteinExistence type="inferred from homology"/>
<evidence type="ECO:0000256" key="9">
    <source>
        <dbReference type="ARBA" id="ARBA00022776"/>
    </source>
</evidence>
<dbReference type="Pfam" id="PF22781">
    <property type="entry name" value="Sde2_N_Ubi_vert"/>
    <property type="match status" value="1"/>
</dbReference>
<keyword evidence="11 20" id="KW-0175">Coiled coil</keyword>
<feature type="compositionally biased region" description="Basic and acidic residues" evidence="21">
    <location>
        <begin position="188"/>
        <end position="199"/>
    </location>
</feature>
<comment type="subcellular location">
    <subcellularLocation>
        <location evidence="2">Cytoplasm</location>
    </subcellularLocation>
    <subcellularLocation>
        <location evidence="1">Nucleus</location>
    </subcellularLocation>
</comment>
<evidence type="ECO:0000256" key="7">
    <source>
        <dbReference type="ARBA" id="ARBA00022664"/>
    </source>
</evidence>
<evidence type="ECO:0000256" key="12">
    <source>
        <dbReference type="ARBA" id="ARBA00023125"/>
    </source>
</evidence>
<evidence type="ECO:0000256" key="19">
    <source>
        <dbReference type="ARBA" id="ARBA00045882"/>
    </source>
</evidence>